<feature type="compositionally biased region" description="Acidic residues" evidence="6">
    <location>
        <begin position="261"/>
        <end position="281"/>
    </location>
</feature>
<accession>A0ABD3ID52</accession>
<protein>
    <recommendedName>
        <fullName evidence="9">30S ribosomal protein S6</fullName>
    </recommendedName>
</protein>
<dbReference type="Proteomes" id="UP001633002">
    <property type="component" value="Unassembled WGS sequence"/>
</dbReference>
<evidence type="ECO:0000256" key="6">
    <source>
        <dbReference type="SAM" id="MobiDB-lite"/>
    </source>
</evidence>
<dbReference type="Gene3D" id="3.30.70.60">
    <property type="match status" value="1"/>
</dbReference>
<dbReference type="PANTHER" id="PTHR21011">
    <property type="entry name" value="MITOCHONDRIAL 28S RIBOSOMAL PROTEIN S6"/>
    <property type="match status" value="1"/>
</dbReference>
<evidence type="ECO:0000313" key="7">
    <source>
        <dbReference type="EMBL" id="KAL3701638.1"/>
    </source>
</evidence>
<evidence type="ECO:0000256" key="3">
    <source>
        <dbReference type="ARBA" id="ARBA00022884"/>
    </source>
</evidence>
<keyword evidence="2" id="KW-0699">rRNA-binding</keyword>
<evidence type="ECO:0000256" key="2">
    <source>
        <dbReference type="ARBA" id="ARBA00022730"/>
    </source>
</evidence>
<evidence type="ECO:0000256" key="1">
    <source>
        <dbReference type="ARBA" id="ARBA00009512"/>
    </source>
</evidence>
<dbReference type="InterPro" id="IPR020814">
    <property type="entry name" value="Ribosomal_S6_plastid/chlpt"/>
</dbReference>
<organism evidence="7 8">
    <name type="scientific">Riccia sorocarpa</name>
    <dbReference type="NCBI Taxonomy" id="122646"/>
    <lineage>
        <taxon>Eukaryota</taxon>
        <taxon>Viridiplantae</taxon>
        <taxon>Streptophyta</taxon>
        <taxon>Embryophyta</taxon>
        <taxon>Marchantiophyta</taxon>
        <taxon>Marchantiopsida</taxon>
        <taxon>Marchantiidae</taxon>
        <taxon>Marchantiales</taxon>
        <taxon>Ricciaceae</taxon>
        <taxon>Riccia</taxon>
    </lineage>
</organism>
<dbReference type="SUPFAM" id="SSF54995">
    <property type="entry name" value="Ribosomal protein S6"/>
    <property type="match status" value="1"/>
</dbReference>
<dbReference type="GO" id="GO:0005737">
    <property type="term" value="C:cytoplasm"/>
    <property type="evidence" value="ECO:0007669"/>
    <property type="project" value="UniProtKB-ARBA"/>
</dbReference>
<dbReference type="InterPro" id="IPR000529">
    <property type="entry name" value="Ribosomal_bS6"/>
</dbReference>
<keyword evidence="3" id="KW-0694">RNA-binding</keyword>
<dbReference type="GO" id="GO:0019843">
    <property type="term" value="F:rRNA binding"/>
    <property type="evidence" value="ECO:0007669"/>
    <property type="project" value="UniProtKB-KW"/>
</dbReference>
<evidence type="ECO:0000256" key="5">
    <source>
        <dbReference type="ARBA" id="ARBA00023274"/>
    </source>
</evidence>
<keyword evidence="8" id="KW-1185">Reference proteome</keyword>
<name>A0ABD3ID52_9MARC</name>
<feature type="region of interest" description="Disordered" evidence="6">
    <location>
        <begin position="236"/>
        <end position="295"/>
    </location>
</feature>
<keyword evidence="4" id="KW-0689">Ribosomal protein</keyword>
<dbReference type="PROSITE" id="PS01048">
    <property type="entry name" value="RIBOSOMAL_S6"/>
    <property type="match status" value="1"/>
</dbReference>
<evidence type="ECO:0000313" key="8">
    <source>
        <dbReference type="Proteomes" id="UP001633002"/>
    </source>
</evidence>
<comment type="caution">
    <text evidence="7">The sequence shown here is derived from an EMBL/GenBank/DDBJ whole genome shotgun (WGS) entry which is preliminary data.</text>
</comment>
<evidence type="ECO:0008006" key="9">
    <source>
        <dbReference type="Google" id="ProtNLM"/>
    </source>
</evidence>
<dbReference type="Pfam" id="PF01250">
    <property type="entry name" value="Ribosomal_S6"/>
    <property type="match status" value="1"/>
</dbReference>
<evidence type="ECO:0000256" key="4">
    <source>
        <dbReference type="ARBA" id="ARBA00022980"/>
    </source>
</evidence>
<gene>
    <name evidence="7" type="ORF">R1sor_019660</name>
</gene>
<dbReference type="CDD" id="cd00473">
    <property type="entry name" value="bS6"/>
    <property type="match status" value="1"/>
</dbReference>
<sequence length="295" mass="33110">MALAAHPLGVYTPVNAVTFEWERRRVDAGSYDNSARTSSSSSSGNINGSRACRSNGFSSSATSGSVFVSFPYQIPTSVAYVNCAARVHSRAGVVAALEKDEGKLQKKKKPVVDDSLPELDEFNDELQGYLNLELQSGLDMDSYKHYEIMFIIHEKNVDEVQAVIDKVSAFVQDNKGFIYRINNWGLRRLAYKIKKAEKGNYVLMNIEVGAGVINDLNALLEKDERVIRHMLMSQDEAVSEDMEPPEEWRPSSAFAEKGGEAQEEDEEEYYDDDEEVEEEEEGAQRSGELILERQQ</sequence>
<dbReference type="GO" id="GO:0005840">
    <property type="term" value="C:ribosome"/>
    <property type="evidence" value="ECO:0007669"/>
    <property type="project" value="UniProtKB-KW"/>
</dbReference>
<dbReference type="HAMAP" id="MF_00360">
    <property type="entry name" value="Ribosomal_bS6"/>
    <property type="match status" value="1"/>
</dbReference>
<dbReference type="PANTHER" id="PTHR21011:SF1">
    <property type="entry name" value="SMALL RIBOSOMAL SUBUNIT PROTEIN BS6M"/>
    <property type="match status" value="1"/>
</dbReference>
<dbReference type="InterPro" id="IPR035980">
    <property type="entry name" value="Ribosomal_bS6_sf"/>
</dbReference>
<dbReference type="InterPro" id="IPR020815">
    <property type="entry name" value="Ribosomal_bS6_CS"/>
</dbReference>
<proteinExistence type="inferred from homology"/>
<reference evidence="7 8" key="1">
    <citation type="submission" date="2024-09" db="EMBL/GenBank/DDBJ databases">
        <title>Chromosome-scale assembly of Riccia sorocarpa.</title>
        <authorList>
            <person name="Paukszto L."/>
        </authorList>
    </citation>
    <scope>NUCLEOTIDE SEQUENCE [LARGE SCALE GENOMIC DNA]</scope>
    <source>
        <strain evidence="7">LP-2024</strain>
        <tissue evidence="7">Aerial parts of the thallus</tissue>
    </source>
</reference>
<comment type="similarity">
    <text evidence="1">Belongs to the bacterial ribosomal protein bS6 family.</text>
</comment>
<dbReference type="EMBL" id="JBJQOH010000001">
    <property type="protein sequence ID" value="KAL3701638.1"/>
    <property type="molecule type" value="Genomic_DNA"/>
</dbReference>
<dbReference type="AlphaFoldDB" id="A0ABD3ID52"/>
<dbReference type="GO" id="GO:1990904">
    <property type="term" value="C:ribonucleoprotein complex"/>
    <property type="evidence" value="ECO:0007669"/>
    <property type="project" value="UniProtKB-KW"/>
</dbReference>
<keyword evidence="5" id="KW-0687">Ribonucleoprotein</keyword>
<dbReference type="InterPro" id="IPR014717">
    <property type="entry name" value="Transl_elong_EF1B/ribsomal_bS6"/>
</dbReference>
<dbReference type="NCBIfam" id="TIGR00166">
    <property type="entry name" value="S6"/>
    <property type="match status" value="1"/>
</dbReference>